<dbReference type="Pfam" id="PF25053">
    <property type="entry name" value="DUF7791"/>
    <property type="match status" value="1"/>
</dbReference>
<dbReference type="Gene3D" id="3.40.50.300">
    <property type="entry name" value="P-loop containing nucleotide triphosphate hydrolases"/>
    <property type="match status" value="1"/>
</dbReference>
<evidence type="ECO:0000259" key="3">
    <source>
        <dbReference type="Pfam" id="PF25053"/>
    </source>
</evidence>
<name>A0A6A6ZS08_9PLEO</name>
<dbReference type="Proteomes" id="UP000799424">
    <property type="component" value="Unassembled WGS sequence"/>
</dbReference>
<organism evidence="4 5">
    <name type="scientific">Ophiobolus disseminans</name>
    <dbReference type="NCBI Taxonomy" id="1469910"/>
    <lineage>
        <taxon>Eukaryota</taxon>
        <taxon>Fungi</taxon>
        <taxon>Dikarya</taxon>
        <taxon>Ascomycota</taxon>
        <taxon>Pezizomycotina</taxon>
        <taxon>Dothideomycetes</taxon>
        <taxon>Pleosporomycetidae</taxon>
        <taxon>Pleosporales</taxon>
        <taxon>Pleosporineae</taxon>
        <taxon>Phaeosphaeriaceae</taxon>
        <taxon>Ophiobolus</taxon>
    </lineage>
</organism>
<accession>A0A6A6ZS08</accession>
<sequence>MESIAALGLASNIVQIVDFSSRIISRGHELYKSANGRTEEHDILDSAASNLSELHKDLQVSGSTGNPRKLRASDRQLLELKLQSQKVVAELSAALAKARVSGPHQKWQSVYQALKSVSTDKDISNLANQLDDIRKQVDTAILVSLRRTVDKLSHSQSACIGDSSSHAHAEANQRHVEVLNAIRENNWQASSRRDITAFSAMLDSHTTAAIRTRFQKMILSRLYFPHMVDRADSIPEAQAETFKWLFEDGVQENKEEHQASFSEWLRKNDSNVYWIAGKPGSGKSTLMKYLYHHTRLDEMLRGWTRGNRLVKAGFYLWNSGSAMQMSRLGMLQALLYACFSADYGLLDTALPERWEQHVAFGGGQESFDWPELRRAFDRIISDRSRQYFFLIDGLDEFGGESREIIDFVMAASQPNVKLCVASRPWIAFEDAFQQRPSLRLEHLTWQDISIYVTEHFRKNDQYRLLLESEPDAAKSLTLEIVDKASGVFLWVYLVVQSLLEGLSNADRMSDLQARLDALPSDLEDLFNVILNHLEPEYFTQACESFRLLRAYRELPLHAFRAKSGNPEDGAFEHPTLLGLFYADHVDTGSSLDAPCTPLTVKEALGKAEQMRRRLNARCRGLLELRSLFGHYDLDRKAKRRDRYDHTISYLHRTARDFVESRVYWEHVLQTTGNDSFQADERWANANLWLQKTHPSANADAQRCQAFRARCVDSAITIQNKNGVVQSTYLDEVLNVHQTYDPEAKHHIFYGFERVLAQYAIVAISLLNPEDQKAVATSFAQELGHRPVDANNRGDMEKLQKCLQYYKASQRSRWLHRLKRPIVPLYK</sequence>
<dbReference type="EMBL" id="MU006231">
    <property type="protein sequence ID" value="KAF2823870.1"/>
    <property type="molecule type" value="Genomic_DNA"/>
</dbReference>
<evidence type="ECO:0000313" key="5">
    <source>
        <dbReference type="Proteomes" id="UP000799424"/>
    </source>
</evidence>
<feature type="domain" description="Nephrocystin 3-like N-terminal" evidence="2">
    <location>
        <begin position="258"/>
        <end position="423"/>
    </location>
</feature>
<dbReference type="AlphaFoldDB" id="A0A6A6ZS08"/>
<dbReference type="InterPro" id="IPR027417">
    <property type="entry name" value="P-loop_NTPase"/>
</dbReference>
<dbReference type="InterPro" id="IPR056884">
    <property type="entry name" value="NPHP3-like_N"/>
</dbReference>
<dbReference type="PANTHER" id="PTHR10039">
    <property type="entry name" value="AMELOGENIN"/>
    <property type="match status" value="1"/>
</dbReference>
<evidence type="ECO:0000313" key="4">
    <source>
        <dbReference type="EMBL" id="KAF2823870.1"/>
    </source>
</evidence>
<keyword evidence="1" id="KW-0677">Repeat</keyword>
<evidence type="ECO:0000256" key="1">
    <source>
        <dbReference type="ARBA" id="ARBA00022737"/>
    </source>
</evidence>
<dbReference type="OrthoDB" id="443402at2759"/>
<dbReference type="Pfam" id="PF24883">
    <property type="entry name" value="NPHP3_N"/>
    <property type="match status" value="1"/>
</dbReference>
<gene>
    <name evidence="4" type="ORF">CC86DRAFT_384404</name>
</gene>
<proteinExistence type="predicted"/>
<dbReference type="PANTHER" id="PTHR10039:SF5">
    <property type="entry name" value="NACHT DOMAIN-CONTAINING PROTEIN"/>
    <property type="match status" value="1"/>
</dbReference>
<dbReference type="InterPro" id="IPR056693">
    <property type="entry name" value="DUF7791"/>
</dbReference>
<dbReference type="SUPFAM" id="SSF52540">
    <property type="entry name" value="P-loop containing nucleoside triphosphate hydrolases"/>
    <property type="match status" value="1"/>
</dbReference>
<reference evidence="4" key="1">
    <citation type="journal article" date="2020" name="Stud. Mycol.">
        <title>101 Dothideomycetes genomes: a test case for predicting lifestyles and emergence of pathogens.</title>
        <authorList>
            <person name="Haridas S."/>
            <person name="Albert R."/>
            <person name="Binder M."/>
            <person name="Bloem J."/>
            <person name="Labutti K."/>
            <person name="Salamov A."/>
            <person name="Andreopoulos B."/>
            <person name="Baker S."/>
            <person name="Barry K."/>
            <person name="Bills G."/>
            <person name="Bluhm B."/>
            <person name="Cannon C."/>
            <person name="Castanera R."/>
            <person name="Culley D."/>
            <person name="Daum C."/>
            <person name="Ezra D."/>
            <person name="Gonzalez J."/>
            <person name="Henrissat B."/>
            <person name="Kuo A."/>
            <person name="Liang C."/>
            <person name="Lipzen A."/>
            <person name="Lutzoni F."/>
            <person name="Magnuson J."/>
            <person name="Mondo S."/>
            <person name="Nolan M."/>
            <person name="Ohm R."/>
            <person name="Pangilinan J."/>
            <person name="Park H.-J."/>
            <person name="Ramirez L."/>
            <person name="Alfaro M."/>
            <person name="Sun H."/>
            <person name="Tritt A."/>
            <person name="Yoshinaga Y."/>
            <person name="Zwiers L.-H."/>
            <person name="Turgeon B."/>
            <person name="Goodwin S."/>
            <person name="Spatafora J."/>
            <person name="Crous P."/>
            <person name="Grigoriev I."/>
        </authorList>
    </citation>
    <scope>NUCLEOTIDE SEQUENCE</scope>
    <source>
        <strain evidence="4">CBS 113818</strain>
    </source>
</reference>
<protein>
    <submittedName>
        <fullName evidence="4">Uncharacterized protein</fullName>
    </submittedName>
</protein>
<keyword evidence="5" id="KW-1185">Reference proteome</keyword>
<feature type="domain" description="DUF7791" evidence="3">
    <location>
        <begin position="533"/>
        <end position="691"/>
    </location>
</feature>
<evidence type="ECO:0000259" key="2">
    <source>
        <dbReference type="Pfam" id="PF24883"/>
    </source>
</evidence>